<protein>
    <submittedName>
        <fullName evidence="3">Transposase</fullName>
    </submittedName>
</protein>
<dbReference type="PANTHER" id="PTHR33055:SF3">
    <property type="entry name" value="PUTATIVE TRANSPOSASE FOR IS117-RELATED"/>
    <property type="match status" value="1"/>
</dbReference>
<dbReference type="InterPro" id="IPR002525">
    <property type="entry name" value="Transp_IS110-like_N"/>
</dbReference>
<feature type="domain" description="Transposase IS116/IS110/IS902 C-terminal" evidence="2">
    <location>
        <begin position="214"/>
        <end position="293"/>
    </location>
</feature>
<dbReference type="NCBIfam" id="NF033542">
    <property type="entry name" value="transpos_IS110"/>
    <property type="match status" value="1"/>
</dbReference>
<evidence type="ECO:0000259" key="1">
    <source>
        <dbReference type="Pfam" id="PF01548"/>
    </source>
</evidence>
<dbReference type="Pfam" id="PF02371">
    <property type="entry name" value="Transposase_20"/>
    <property type="match status" value="1"/>
</dbReference>
<gene>
    <name evidence="3" type="ORF">AB204_18990</name>
</gene>
<dbReference type="GO" id="GO:0003677">
    <property type="term" value="F:DNA binding"/>
    <property type="evidence" value="ECO:0007669"/>
    <property type="project" value="InterPro"/>
</dbReference>
<name>A0A0J5FMS6_9GAMM</name>
<dbReference type="PATRIC" id="fig|880157.4.peg.4085"/>
<sequence length="345" mass="38491">MNTIKVVGIDLAKNVFQICVWMEDGSVAANRKVSRQKLLDAIRTFPPGTFIAMEACATSHYWGRKLQAMGYHVQLIPTQHVKAFSHHQKNDANDALAICETACRPGLHFVPIKTVEQQDIKALRSARQLMVEQRTALANQIRAFLAEQGFVVPAGIQKLQQYLPDILEDSDNTLSGVLRRLLHTLWGSLQDLNIGMHEMDNEIAALARQQTGYEHLLTIPGVGPLIAAAFVSEVSSLQFANGRQLSAWCGLVPRQHSSGGKSRLSSLSKHGNRHLRTLIIHGARAVMRCVQKRHDRLGEWLKTLIARCGFLKATVALANKLTRIIWRVLKEGVDFNMQKAFLSIN</sequence>
<dbReference type="GO" id="GO:0006313">
    <property type="term" value="P:DNA transposition"/>
    <property type="evidence" value="ECO:0007669"/>
    <property type="project" value="InterPro"/>
</dbReference>
<dbReference type="InterPro" id="IPR003346">
    <property type="entry name" value="Transposase_20"/>
</dbReference>
<proteinExistence type="predicted"/>
<dbReference type="AlphaFoldDB" id="A0A0J5FMS6"/>
<dbReference type="PANTHER" id="PTHR33055">
    <property type="entry name" value="TRANSPOSASE FOR INSERTION SEQUENCE ELEMENT IS1111A"/>
    <property type="match status" value="1"/>
</dbReference>
<dbReference type="Proteomes" id="UP000036277">
    <property type="component" value="Unassembled WGS sequence"/>
</dbReference>
<organism evidence="3 4">
    <name type="scientific">Xenorhabdus khoisanae</name>
    <dbReference type="NCBI Taxonomy" id="880157"/>
    <lineage>
        <taxon>Bacteria</taxon>
        <taxon>Pseudomonadati</taxon>
        <taxon>Pseudomonadota</taxon>
        <taxon>Gammaproteobacteria</taxon>
        <taxon>Enterobacterales</taxon>
        <taxon>Morganellaceae</taxon>
        <taxon>Xenorhabdus</taxon>
    </lineage>
</organism>
<reference evidence="3 4" key="1">
    <citation type="submission" date="2015-06" db="EMBL/GenBank/DDBJ databases">
        <title>Draft Whole-Genome Sequence of the Entomopathogenic Bacterium Xenorhabdus khoisanae.</title>
        <authorList>
            <person name="Naidoo S."/>
            <person name="Featherston J."/>
            <person name="Gray V.M."/>
        </authorList>
    </citation>
    <scope>NUCLEOTIDE SEQUENCE [LARGE SCALE GENOMIC DNA]</scope>
    <source>
        <strain evidence="3 4">MCB</strain>
    </source>
</reference>
<comment type="caution">
    <text evidence="3">The sequence shown here is derived from an EMBL/GenBank/DDBJ whole genome shotgun (WGS) entry which is preliminary data.</text>
</comment>
<dbReference type="Pfam" id="PF01548">
    <property type="entry name" value="DEDD_Tnp_IS110"/>
    <property type="match status" value="1"/>
</dbReference>
<accession>A0A0J5FMS6</accession>
<evidence type="ECO:0000313" key="4">
    <source>
        <dbReference type="Proteomes" id="UP000036277"/>
    </source>
</evidence>
<dbReference type="OrthoDB" id="5289737at2"/>
<dbReference type="RefSeq" id="WP_047964943.1">
    <property type="nucleotide sequence ID" value="NZ_CAWMBG010000170.1"/>
</dbReference>
<feature type="domain" description="Transposase IS110-like N-terminal" evidence="1">
    <location>
        <begin position="7"/>
        <end position="146"/>
    </location>
</feature>
<keyword evidence="4" id="KW-1185">Reference proteome</keyword>
<dbReference type="GO" id="GO:0004803">
    <property type="term" value="F:transposase activity"/>
    <property type="evidence" value="ECO:0007669"/>
    <property type="project" value="InterPro"/>
</dbReference>
<dbReference type="InterPro" id="IPR047650">
    <property type="entry name" value="Transpos_IS110"/>
</dbReference>
<dbReference type="STRING" id="880157.AB204_18990"/>
<dbReference type="EMBL" id="LFCV01000170">
    <property type="protein sequence ID" value="KMJ43568.1"/>
    <property type="molecule type" value="Genomic_DNA"/>
</dbReference>
<evidence type="ECO:0000313" key="3">
    <source>
        <dbReference type="EMBL" id="KMJ43568.1"/>
    </source>
</evidence>
<evidence type="ECO:0000259" key="2">
    <source>
        <dbReference type="Pfam" id="PF02371"/>
    </source>
</evidence>